<sequence length="365" mass="40729">MKNLNESKYGFWGVLARKAKAVLEDDNTTKQFETPGRNQPQAANTSAGSQFYHSNWSPHGYQKTETPPFQKSSDTIASSLNYIGDTIKNALEEGRTVVENKTADIIHETRKLHIRRKGSGHNAHSQAAEKLAQHIFPQIQTDYETQLKASRDVANAMAAKAKLLLRELKTVKADLAFAKERCSQLEEENKMLRESHEKGSNPEDDDLIGPWSYHWFSSDAWWSTDIINSWIRLQLETLLAEKARLAHENSTYARENRFLREIVEYHQLNMQDVVYVDEGIEEVTEVYSIQIPPASPAPAVSESSSPLSPTTPTPSRITRSTATTQPPPAASPSILVPESCPIIPTPPTRPSQAVPPNTRASPPPV</sequence>
<feature type="region of interest" description="Disordered" evidence="2">
    <location>
        <begin position="27"/>
        <end position="71"/>
    </location>
</feature>
<evidence type="ECO:0000313" key="4">
    <source>
        <dbReference type="RefSeq" id="XP_008782708.1"/>
    </source>
</evidence>
<evidence type="ECO:0000313" key="6">
    <source>
        <dbReference type="RefSeq" id="XP_008782710.1"/>
    </source>
</evidence>
<feature type="compositionally biased region" description="Low complexity" evidence="2">
    <location>
        <begin position="297"/>
        <end position="324"/>
    </location>
</feature>
<evidence type="ECO:0000313" key="3">
    <source>
        <dbReference type="Proteomes" id="UP000228380"/>
    </source>
</evidence>
<dbReference type="Proteomes" id="UP000228380">
    <property type="component" value="Chromosome 3"/>
</dbReference>
<organism evidence="3 8">
    <name type="scientific">Phoenix dactylifera</name>
    <name type="common">Date palm</name>
    <dbReference type="NCBI Taxonomy" id="42345"/>
    <lineage>
        <taxon>Eukaryota</taxon>
        <taxon>Viridiplantae</taxon>
        <taxon>Streptophyta</taxon>
        <taxon>Embryophyta</taxon>
        <taxon>Tracheophyta</taxon>
        <taxon>Spermatophyta</taxon>
        <taxon>Magnoliopsida</taxon>
        <taxon>Liliopsida</taxon>
        <taxon>Arecaceae</taxon>
        <taxon>Coryphoideae</taxon>
        <taxon>Phoeniceae</taxon>
        <taxon>Phoenix</taxon>
    </lineage>
</organism>
<dbReference type="AlphaFoldDB" id="A0A8B8J1Q9"/>
<keyword evidence="3" id="KW-1185">Reference proteome</keyword>
<feature type="region of interest" description="Disordered" evidence="2">
    <location>
        <begin position="294"/>
        <end position="365"/>
    </location>
</feature>
<proteinExistence type="predicted"/>
<dbReference type="RefSeq" id="XP_008782710.1">
    <property type="nucleotide sequence ID" value="XM_008784488.3"/>
</dbReference>
<protein>
    <submittedName>
        <fullName evidence="4 5">Uncharacterized protein LOC103702166 isoform X4</fullName>
    </submittedName>
</protein>
<feature type="compositionally biased region" description="Polar residues" evidence="2">
    <location>
        <begin position="29"/>
        <end position="71"/>
    </location>
</feature>
<evidence type="ECO:0000256" key="2">
    <source>
        <dbReference type="SAM" id="MobiDB-lite"/>
    </source>
</evidence>
<dbReference type="PANTHER" id="PTHR31016:SF12">
    <property type="entry name" value="OS05G0315200 PROTEIN"/>
    <property type="match status" value="1"/>
</dbReference>
<evidence type="ECO:0000313" key="5">
    <source>
        <dbReference type="RefSeq" id="XP_008782709.1"/>
    </source>
</evidence>
<feature type="coiled-coil region" evidence="1">
    <location>
        <begin position="161"/>
        <end position="195"/>
    </location>
</feature>
<evidence type="ECO:0000313" key="8">
    <source>
        <dbReference type="RefSeq" id="XP_026658441.1"/>
    </source>
</evidence>
<dbReference type="RefSeq" id="XP_026658441.1">
    <property type="nucleotide sequence ID" value="XM_026802640.2"/>
</dbReference>
<evidence type="ECO:0000256" key="1">
    <source>
        <dbReference type="SAM" id="Coils"/>
    </source>
</evidence>
<reference evidence="4 5" key="2">
    <citation type="submission" date="2025-04" db="UniProtKB">
        <authorList>
            <consortium name="RefSeq"/>
        </authorList>
    </citation>
    <scope>IDENTIFICATION</scope>
    <source>
        <tissue evidence="4 5">Young leaves</tissue>
    </source>
</reference>
<feature type="compositionally biased region" description="Polar residues" evidence="2">
    <location>
        <begin position="350"/>
        <end position="365"/>
    </location>
</feature>
<evidence type="ECO:0000313" key="7">
    <source>
        <dbReference type="RefSeq" id="XP_017697075.1"/>
    </source>
</evidence>
<dbReference type="GeneID" id="103702166"/>
<dbReference type="RefSeq" id="XP_008782708.1">
    <property type="nucleotide sequence ID" value="XM_008784486.3"/>
</dbReference>
<dbReference type="RefSeq" id="XP_008782709.1">
    <property type="nucleotide sequence ID" value="XM_008784487.3"/>
</dbReference>
<name>A0A8B8J1Q9_PHODC</name>
<dbReference type="OrthoDB" id="1924603at2759"/>
<reference evidence="3" key="1">
    <citation type="journal article" date="2019" name="Nat. Commun.">
        <title>Genome-wide association mapping of date palm fruit traits.</title>
        <authorList>
            <person name="Hazzouri K.M."/>
            <person name="Gros-Balthazard M."/>
            <person name="Flowers J.M."/>
            <person name="Copetti D."/>
            <person name="Lemansour A."/>
            <person name="Lebrun M."/>
            <person name="Masmoudi K."/>
            <person name="Ferrand S."/>
            <person name="Dhar M.I."/>
            <person name="Fresquez Z.A."/>
            <person name="Rosas U."/>
            <person name="Zhang J."/>
            <person name="Talag J."/>
            <person name="Lee S."/>
            <person name="Kudrna D."/>
            <person name="Powell R.F."/>
            <person name="Leitch I.J."/>
            <person name="Krueger R.R."/>
            <person name="Wing R.A."/>
            <person name="Amiri K.M.A."/>
            <person name="Purugganan M.D."/>
        </authorList>
    </citation>
    <scope>NUCLEOTIDE SEQUENCE [LARGE SCALE GENOMIC DNA]</scope>
    <source>
        <strain evidence="3">cv. Khalas</strain>
    </source>
</reference>
<dbReference type="RefSeq" id="XP_017697075.1">
    <property type="nucleotide sequence ID" value="XM_017841586.3"/>
</dbReference>
<keyword evidence="1" id="KW-0175">Coiled coil</keyword>
<gene>
    <name evidence="4 5 6 7 8" type="primary">LOC103702166</name>
</gene>
<accession>A0A8B8J1Q9</accession>
<dbReference type="PANTHER" id="PTHR31016">
    <property type="entry name" value="OS04G0228100 PROTEIN"/>
    <property type="match status" value="1"/>
</dbReference>